<accession>A0A8H7XM25</accession>
<keyword evidence="1" id="KW-1133">Transmembrane helix</keyword>
<evidence type="ECO:0000313" key="3">
    <source>
        <dbReference type="EMBL" id="KAG5162234.1"/>
    </source>
</evidence>
<keyword evidence="1" id="KW-0812">Transmembrane</keyword>
<feature type="domain" description="DUF6533" evidence="2">
    <location>
        <begin position="20"/>
        <end position="82"/>
    </location>
</feature>
<dbReference type="EMBL" id="JAFIQS010000020">
    <property type="protein sequence ID" value="KAG5162234.1"/>
    <property type="molecule type" value="Genomic_DNA"/>
</dbReference>
<dbReference type="OrthoDB" id="3020506at2759"/>
<evidence type="ECO:0000259" key="2">
    <source>
        <dbReference type="Pfam" id="PF20151"/>
    </source>
</evidence>
<protein>
    <recommendedName>
        <fullName evidence="2">DUF6533 domain-containing protein</fullName>
    </recommendedName>
</protein>
<organism evidence="3">
    <name type="scientific">Psilocybe cubensis</name>
    <name type="common">Psychedelic mushroom</name>
    <name type="synonym">Stropharia cubensis</name>
    <dbReference type="NCBI Taxonomy" id="181762"/>
    <lineage>
        <taxon>Eukaryota</taxon>
        <taxon>Fungi</taxon>
        <taxon>Dikarya</taxon>
        <taxon>Basidiomycota</taxon>
        <taxon>Agaricomycotina</taxon>
        <taxon>Agaricomycetes</taxon>
        <taxon>Agaricomycetidae</taxon>
        <taxon>Agaricales</taxon>
        <taxon>Agaricineae</taxon>
        <taxon>Strophariaceae</taxon>
        <taxon>Psilocybe</taxon>
    </lineage>
</organism>
<gene>
    <name evidence="3" type="ORF">JR316_012897</name>
</gene>
<feature type="transmembrane region" description="Helical" evidence="1">
    <location>
        <begin position="71"/>
        <end position="96"/>
    </location>
</feature>
<evidence type="ECO:0000256" key="1">
    <source>
        <dbReference type="SAM" id="Phobius"/>
    </source>
</evidence>
<feature type="transmembrane region" description="Helical" evidence="1">
    <location>
        <begin position="188"/>
        <end position="207"/>
    </location>
</feature>
<comment type="caution">
    <text evidence="3">The sequence shown here is derived from an EMBL/GenBank/DDBJ whole genome shotgun (WGS) entry which is preliminary data.</text>
</comment>
<name>A0A8H7XM25_PSICU</name>
<feature type="transmembrane region" description="Helical" evidence="1">
    <location>
        <begin position="213"/>
        <end position="233"/>
    </location>
</feature>
<reference evidence="3" key="1">
    <citation type="submission" date="2021-02" db="EMBL/GenBank/DDBJ databases">
        <title>Psilocybe cubensis genome.</title>
        <authorList>
            <person name="Mckernan K.J."/>
            <person name="Crawford S."/>
            <person name="Trippe A."/>
            <person name="Kane L.T."/>
            <person name="Mclaughlin S."/>
        </authorList>
    </citation>
    <scope>NUCLEOTIDE SEQUENCE [LARGE SCALE GENOMIC DNA]</scope>
    <source>
        <strain evidence="3">MGC-MH-2018</strain>
    </source>
</reference>
<feature type="transmembrane region" description="Helical" evidence="1">
    <location>
        <begin position="149"/>
        <end position="168"/>
    </location>
</feature>
<keyword evidence="1" id="KW-0472">Membrane</keyword>
<sequence length="268" mass="30866">MDVSPQDEAALQAVTFRRWSMLASLAMVLYEYVITFSEEMKHIWRYEFFTLFPDAYDEMKQFRAPLRPVRLIYIFSRYVAIIVGSVNVFLIFGPLSSTNIPRHRCRQWFTFQLSAACLIMGSLDAILMLRVDVSYSRICDINFIHPSVIYYGSSVLITHISLVALTVWKYDLIKMNIPIVRIVTRDGAWITVLVCSMFSTLVPWALIHKVQKAHILFGWPISMISIGCCRMIMNMQKLDVVSTELSNDAENLTELTSELLTIQIELKG</sequence>
<feature type="transmembrane region" description="Helical" evidence="1">
    <location>
        <begin position="108"/>
        <end position="129"/>
    </location>
</feature>
<dbReference type="AlphaFoldDB" id="A0A8H7XM25"/>
<dbReference type="InterPro" id="IPR045340">
    <property type="entry name" value="DUF6533"/>
</dbReference>
<dbReference type="Pfam" id="PF20151">
    <property type="entry name" value="DUF6533"/>
    <property type="match status" value="1"/>
</dbReference>
<proteinExistence type="predicted"/>